<dbReference type="EMBL" id="WJXZ01000002">
    <property type="protein sequence ID" value="MRS60928.1"/>
    <property type="molecule type" value="Genomic_DNA"/>
</dbReference>
<keyword evidence="2" id="KW-1185">Reference proteome</keyword>
<protein>
    <submittedName>
        <fullName evidence="1">Uncharacterized protein</fullName>
    </submittedName>
</protein>
<name>A0A7K0EHI2_9BACT</name>
<dbReference type="InterPro" id="IPR036895">
    <property type="entry name" value="Uracil-DNA_glycosylase-like_sf"/>
</dbReference>
<dbReference type="RefSeq" id="WP_154174319.1">
    <property type="nucleotide sequence ID" value="NZ_WJXZ01000002.1"/>
</dbReference>
<dbReference type="Gene3D" id="3.40.470.10">
    <property type="entry name" value="Uracil-DNA glycosylase-like domain"/>
    <property type="match status" value="1"/>
</dbReference>
<proteinExistence type="predicted"/>
<gene>
    <name evidence="1" type="ORF">GJJ30_06440</name>
</gene>
<comment type="caution">
    <text evidence="1">The sequence shown here is derived from an EMBL/GenBank/DDBJ whole genome shotgun (WGS) entry which is preliminary data.</text>
</comment>
<dbReference type="Proteomes" id="UP000441754">
    <property type="component" value="Unassembled WGS sequence"/>
</dbReference>
<accession>A0A7K0EHI2</accession>
<sequence length="349" mass="40864">MEDSVTHPWLTKYPIKRDSTNLILGTHPPMPYKAELKFYYGNKYNFWKLLKVVFPQEQLFTNNKPNLALIQQFLKNHKFSITDIVYKTNGQKFSTDDEMIWTSLNPFLKGWLEKSSIENIYITSFSGKNGTLSLFKKWIKQYYGKNIRIPPTSSWREKAIFNFNLGDKEYRLIKLYSPSARAKTGISNSIPYIEWLNDNPNGNADQFRIFWYTKYLNYDLESQSIVKLDLFSKNDINTILNPSSNFKVIQEVNIKVNNEIIALKEIKNISNSIKVFNVYGDILNIKVKPFLRKIIIQEQLKISLNTNSWPKTTNQLGTEIIKALKKHQRNNLTQSENLLNYSQDDTTRA</sequence>
<dbReference type="OrthoDB" id="1122844at2"/>
<reference evidence="1 2" key="1">
    <citation type="journal article" date="2018" name="Antonie Van Leeuwenhoek">
        <title>Larkinella terrae sp. nov., isolated from soil on Jeju Island, South Korea.</title>
        <authorList>
            <person name="Ten L.N."/>
            <person name="Jeon J."/>
            <person name="Park S.J."/>
            <person name="Park S."/>
            <person name="Lee S.Y."/>
            <person name="Kim M.K."/>
            <person name="Jung H.Y."/>
        </authorList>
    </citation>
    <scope>NUCLEOTIDE SEQUENCE [LARGE SCALE GENOMIC DNA]</scope>
    <source>
        <strain evidence="1 2">KCTC 52001</strain>
    </source>
</reference>
<dbReference type="AlphaFoldDB" id="A0A7K0EHI2"/>
<organism evidence="1 2">
    <name type="scientific">Larkinella terrae</name>
    <dbReference type="NCBI Taxonomy" id="2025311"/>
    <lineage>
        <taxon>Bacteria</taxon>
        <taxon>Pseudomonadati</taxon>
        <taxon>Bacteroidota</taxon>
        <taxon>Cytophagia</taxon>
        <taxon>Cytophagales</taxon>
        <taxon>Spirosomataceae</taxon>
        <taxon>Larkinella</taxon>
    </lineage>
</organism>
<evidence type="ECO:0000313" key="1">
    <source>
        <dbReference type="EMBL" id="MRS60928.1"/>
    </source>
</evidence>
<evidence type="ECO:0000313" key="2">
    <source>
        <dbReference type="Proteomes" id="UP000441754"/>
    </source>
</evidence>